<dbReference type="PIRSF" id="PIRSF000728">
    <property type="entry name" value="NAGK"/>
    <property type="match status" value="1"/>
</dbReference>
<dbReference type="EC" id="2.7.2.8" evidence="2"/>
<comment type="pathway">
    <text evidence="1">Amino-acid biosynthesis; L-arginine biosynthesis; N(2)-acetyl-L-ornithine from L-glutamate: step 2/4.</text>
</comment>
<name>A0AAE0GPF7_9CHLO</name>
<dbReference type="SUPFAM" id="SSF53633">
    <property type="entry name" value="Carbamate kinase-like"/>
    <property type="match status" value="1"/>
</dbReference>
<organism evidence="10 11">
    <name type="scientific">Cymbomonas tetramitiformis</name>
    <dbReference type="NCBI Taxonomy" id="36881"/>
    <lineage>
        <taxon>Eukaryota</taxon>
        <taxon>Viridiplantae</taxon>
        <taxon>Chlorophyta</taxon>
        <taxon>Pyramimonadophyceae</taxon>
        <taxon>Pyramimonadales</taxon>
        <taxon>Pyramimonadaceae</taxon>
        <taxon>Cymbomonas</taxon>
    </lineage>
</organism>
<dbReference type="FunFam" id="3.40.1160.10:FF:000004">
    <property type="entry name" value="Acetylglutamate kinase"/>
    <property type="match status" value="1"/>
</dbReference>
<keyword evidence="5" id="KW-0808">Transferase</keyword>
<keyword evidence="3" id="KW-0055">Arginine biosynthesis</keyword>
<keyword evidence="4" id="KW-0028">Amino-acid biosynthesis</keyword>
<sequence length="317" mass="33321">MASNTSLRSGAKVPQRGRAIETTVKASRHFDAENSIENMKRVEVLSEALPFIQRFRGKTVVVKYGGAAMKDPTLKAGVVRDVVLLSCLGIRPILVHGGGPEINSWLEKLGIAPQFKDGLRVTDGPTMEVVEMVLVGKVNKSIVSLINQEGGNAVGVCGKDGNLIQARQISSTLGFVGEVEHVNTKLLQGLVEQGIIPVVASVASDAEGQALNINADIVAGEIAASMGAEKLILMTDVPGVLLDKADVSTIVAEATIAEMRDLKRTGVLAGGMIPKVECCVRSLAQGVNATHIIDGRAPHSLLLEIMTEDGCGTMITG</sequence>
<evidence type="ECO:0000256" key="3">
    <source>
        <dbReference type="ARBA" id="ARBA00022571"/>
    </source>
</evidence>
<evidence type="ECO:0000256" key="5">
    <source>
        <dbReference type="ARBA" id="ARBA00022679"/>
    </source>
</evidence>
<evidence type="ECO:0000256" key="7">
    <source>
        <dbReference type="ARBA" id="ARBA00022777"/>
    </source>
</evidence>
<evidence type="ECO:0000256" key="6">
    <source>
        <dbReference type="ARBA" id="ARBA00022741"/>
    </source>
</evidence>
<dbReference type="InterPro" id="IPR037528">
    <property type="entry name" value="ArgB"/>
</dbReference>
<accession>A0AAE0GPF7</accession>
<feature type="domain" description="Aspartate/glutamate/uridylate kinase" evidence="9">
    <location>
        <begin position="58"/>
        <end position="294"/>
    </location>
</feature>
<proteinExistence type="inferred from homology"/>
<dbReference type="CDD" id="cd04250">
    <property type="entry name" value="AAK_NAGK-C"/>
    <property type="match status" value="1"/>
</dbReference>
<dbReference type="GO" id="GO:0005524">
    <property type="term" value="F:ATP binding"/>
    <property type="evidence" value="ECO:0007669"/>
    <property type="project" value="UniProtKB-KW"/>
</dbReference>
<evidence type="ECO:0000259" key="9">
    <source>
        <dbReference type="Pfam" id="PF00696"/>
    </source>
</evidence>
<dbReference type="PRINTS" id="PR00474">
    <property type="entry name" value="GLU5KINASE"/>
</dbReference>
<dbReference type="GO" id="GO:0006526">
    <property type="term" value="P:L-arginine biosynthetic process"/>
    <property type="evidence" value="ECO:0007669"/>
    <property type="project" value="UniProtKB-KW"/>
</dbReference>
<dbReference type="GO" id="GO:0003991">
    <property type="term" value="F:acetylglutamate kinase activity"/>
    <property type="evidence" value="ECO:0007669"/>
    <property type="project" value="UniProtKB-EC"/>
</dbReference>
<evidence type="ECO:0000313" key="11">
    <source>
        <dbReference type="Proteomes" id="UP001190700"/>
    </source>
</evidence>
<dbReference type="Gene3D" id="3.40.1160.10">
    <property type="entry name" value="Acetylglutamate kinase-like"/>
    <property type="match status" value="1"/>
</dbReference>
<dbReference type="GO" id="GO:0009534">
    <property type="term" value="C:chloroplast thylakoid"/>
    <property type="evidence" value="ECO:0007669"/>
    <property type="project" value="TreeGrafter"/>
</dbReference>
<dbReference type="EMBL" id="LGRX02003741">
    <property type="protein sequence ID" value="KAK3281700.1"/>
    <property type="molecule type" value="Genomic_DNA"/>
</dbReference>
<dbReference type="PANTHER" id="PTHR23342:SF0">
    <property type="entry name" value="N-ACETYLGLUTAMATE SYNTHASE, MITOCHONDRIAL"/>
    <property type="match status" value="1"/>
</dbReference>
<dbReference type="InterPro" id="IPR001057">
    <property type="entry name" value="Glu/AcGlu_kinase"/>
</dbReference>
<evidence type="ECO:0000256" key="1">
    <source>
        <dbReference type="ARBA" id="ARBA00004828"/>
    </source>
</evidence>
<dbReference type="Pfam" id="PF00696">
    <property type="entry name" value="AA_kinase"/>
    <property type="match status" value="1"/>
</dbReference>
<dbReference type="PANTHER" id="PTHR23342">
    <property type="entry name" value="N-ACETYLGLUTAMATE SYNTHASE"/>
    <property type="match status" value="1"/>
</dbReference>
<dbReference type="Proteomes" id="UP001190700">
    <property type="component" value="Unassembled WGS sequence"/>
</dbReference>
<evidence type="ECO:0000256" key="2">
    <source>
        <dbReference type="ARBA" id="ARBA00013065"/>
    </source>
</evidence>
<keyword evidence="7" id="KW-0418">Kinase</keyword>
<comment type="caution">
    <text evidence="10">The sequence shown here is derived from an EMBL/GenBank/DDBJ whole genome shotgun (WGS) entry which is preliminary data.</text>
</comment>
<keyword evidence="8" id="KW-0067">ATP-binding</keyword>
<evidence type="ECO:0000313" key="10">
    <source>
        <dbReference type="EMBL" id="KAK3281700.1"/>
    </source>
</evidence>
<dbReference type="InterPro" id="IPR004662">
    <property type="entry name" value="AcgluKinase_fam"/>
</dbReference>
<evidence type="ECO:0000256" key="8">
    <source>
        <dbReference type="ARBA" id="ARBA00022840"/>
    </source>
</evidence>
<dbReference type="InterPro" id="IPR036393">
    <property type="entry name" value="AceGlu_kinase-like_sf"/>
</dbReference>
<dbReference type="AlphaFoldDB" id="A0AAE0GPF7"/>
<keyword evidence="11" id="KW-1185">Reference proteome</keyword>
<dbReference type="NCBIfam" id="TIGR00761">
    <property type="entry name" value="argB"/>
    <property type="match status" value="1"/>
</dbReference>
<evidence type="ECO:0000256" key="4">
    <source>
        <dbReference type="ARBA" id="ARBA00022605"/>
    </source>
</evidence>
<gene>
    <name evidence="10" type="ORF">CYMTET_10527</name>
</gene>
<dbReference type="InterPro" id="IPR041727">
    <property type="entry name" value="NAGK-C"/>
</dbReference>
<reference evidence="10 11" key="1">
    <citation type="journal article" date="2015" name="Genome Biol. Evol.">
        <title>Comparative Genomics of a Bacterivorous Green Alga Reveals Evolutionary Causalities and Consequences of Phago-Mixotrophic Mode of Nutrition.</title>
        <authorList>
            <person name="Burns J.A."/>
            <person name="Paasch A."/>
            <person name="Narechania A."/>
            <person name="Kim E."/>
        </authorList>
    </citation>
    <scope>NUCLEOTIDE SEQUENCE [LARGE SCALE GENOMIC DNA]</scope>
    <source>
        <strain evidence="10 11">PLY_AMNH</strain>
    </source>
</reference>
<protein>
    <recommendedName>
        <fullName evidence="2">acetylglutamate kinase</fullName>
        <ecNumber evidence="2">2.7.2.8</ecNumber>
    </recommendedName>
</protein>
<keyword evidence="6" id="KW-0547">Nucleotide-binding</keyword>
<dbReference type="HAMAP" id="MF_00082">
    <property type="entry name" value="ArgB"/>
    <property type="match status" value="1"/>
</dbReference>
<dbReference type="InterPro" id="IPR001048">
    <property type="entry name" value="Asp/Glu/Uridylate_kinase"/>
</dbReference>